<keyword evidence="7 9" id="KW-0694">RNA-binding</keyword>
<evidence type="ECO:0000256" key="9">
    <source>
        <dbReference type="HAMAP-Rule" id="MF_00021"/>
    </source>
</evidence>
<feature type="binding site" evidence="9">
    <location>
        <position position="280"/>
    </location>
    <ligand>
        <name>ATP</name>
        <dbReference type="ChEBI" id="CHEBI:30616"/>
    </ligand>
</feature>
<dbReference type="SUPFAM" id="SSF143437">
    <property type="entry name" value="THUMP domain-like"/>
    <property type="match status" value="1"/>
</dbReference>
<feature type="binding site" evidence="9">
    <location>
        <position position="258"/>
    </location>
    <ligand>
        <name>ATP</name>
        <dbReference type="ChEBI" id="CHEBI:30616"/>
    </ligand>
</feature>
<dbReference type="EMBL" id="JFZT01000017">
    <property type="protein sequence ID" value="EZQ11040.1"/>
    <property type="molecule type" value="Genomic_DNA"/>
</dbReference>
<dbReference type="GO" id="GO:0000049">
    <property type="term" value="F:tRNA binding"/>
    <property type="evidence" value="ECO:0007669"/>
    <property type="project" value="UniProtKB-UniRule"/>
</dbReference>
<dbReference type="Gene3D" id="3.40.50.620">
    <property type="entry name" value="HUPs"/>
    <property type="match status" value="1"/>
</dbReference>
<dbReference type="GO" id="GO:0002937">
    <property type="term" value="P:tRNA 4-thiouridine biosynthesis"/>
    <property type="evidence" value="ECO:0007669"/>
    <property type="project" value="TreeGrafter"/>
</dbReference>
<evidence type="ECO:0000256" key="4">
    <source>
        <dbReference type="ARBA" id="ARBA00022679"/>
    </source>
</evidence>
<dbReference type="InterPro" id="IPR049961">
    <property type="entry name" value="ThiI_N"/>
</dbReference>
<dbReference type="STRING" id="1160895.CM19_02200"/>
<dbReference type="InterPro" id="IPR004114">
    <property type="entry name" value="THUMP_dom"/>
</dbReference>
<evidence type="ECO:0000259" key="10">
    <source>
        <dbReference type="PROSITE" id="PS51165"/>
    </source>
</evidence>
<evidence type="ECO:0000256" key="3">
    <source>
        <dbReference type="ARBA" id="ARBA00022555"/>
    </source>
</evidence>
<dbReference type="SUPFAM" id="SSF52402">
    <property type="entry name" value="Adenine nucleotide alpha hydrolases-like"/>
    <property type="match status" value="1"/>
</dbReference>
<evidence type="ECO:0000256" key="2">
    <source>
        <dbReference type="ARBA" id="ARBA00022490"/>
    </source>
</evidence>
<accession>A0A031LTG1</accession>
<comment type="pathway">
    <text evidence="9">Cofactor biosynthesis; thiamine diphosphate biosynthesis.</text>
</comment>
<dbReference type="OrthoDB" id="372227at2157"/>
<comment type="subcellular location">
    <subcellularLocation>
        <location evidence="1 9">Cytoplasm</location>
    </subcellularLocation>
</comment>
<dbReference type="GO" id="GO:0004810">
    <property type="term" value="F:CCA tRNA nucleotidyltransferase activity"/>
    <property type="evidence" value="ECO:0007669"/>
    <property type="project" value="InterPro"/>
</dbReference>
<keyword evidence="12" id="KW-1185">Reference proteome</keyword>
<dbReference type="HAMAP" id="MF_00021">
    <property type="entry name" value="ThiI"/>
    <property type="match status" value="1"/>
</dbReference>
<evidence type="ECO:0000313" key="12">
    <source>
        <dbReference type="Proteomes" id="UP000024332"/>
    </source>
</evidence>
<dbReference type="SMART" id="SM00981">
    <property type="entry name" value="THUMP"/>
    <property type="match status" value="1"/>
</dbReference>
<feature type="binding site" evidence="9">
    <location>
        <begin position="177"/>
        <end position="178"/>
    </location>
    <ligand>
        <name>ATP</name>
        <dbReference type="ChEBI" id="CHEBI:30616"/>
    </ligand>
</feature>
<reference evidence="11 12" key="1">
    <citation type="submission" date="2014-03" db="EMBL/GenBank/DDBJ databases">
        <title>Draft genome sequence of the novel thermoacidophilic archaea Acidianus copahuensis ALE1 strain, isolated from Copahue volcanic area in Neuquen Argentina.</title>
        <authorList>
            <person name="Urbieta M.S."/>
            <person name="Rascovan N."/>
            <person name="Castro C."/>
            <person name="Revale S."/>
            <person name="Giaveno M.A."/>
            <person name="Vazquez M.P."/>
            <person name="Donati E.R."/>
        </authorList>
    </citation>
    <scope>NUCLEOTIDE SEQUENCE [LARGE SCALE GENOMIC DNA]</scope>
    <source>
        <strain evidence="11 12">ALE1</strain>
    </source>
</reference>
<comment type="function">
    <text evidence="9">Catalyzes the ATP-dependent transfer of a sulfur to tRNA to produce 4-thiouridine in position 8 of tRNAs, which functions as a near-UV photosensor. Also catalyzes the transfer of sulfur to the sulfur carrier protein ThiS, forming ThiS-thiocarboxylate. This is a step in the synthesis of thiazole, in the thiamine biosynthesis pathway. The sulfur is donated as persulfide by IscS.</text>
</comment>
<organism evidence="11 12">
    <name type="scientific">Candidatus Acidianus copahuensis</name>
    <dbReference type="NCBI Taxonomy" id="1160895"/>
    <lineage>
        <taxon>Archaea</taxon>
        <taxon>Thermoproteota</taxon>
        <taxon>Thermoprotei</taxon>
        <taxon>Sulfolobales</taxon>
        <taxon>Sulfolobaceae</taxon>
        <taxon>Acidianus</taxon>
    </lineage>
</organism>
<keyword evidence="8 9" id="KW-0784">Thiamine biosynthesis</keyword>
<comment type="caution">
    <text evidence="11">The sequence shown here is derived from an EMBL/GenBank/DDBJ whole genome shotgun (WGS) entry which is preliminary data.</text>
</comment>
<evidence type="ECO:0000256" key="1">
    <source>
        <dbReference type="ARBA" id="ARBA00004496"/>
    </source>
</evidence>
<comment type="caution">
    <text evidence="9">Lacks conserved residue(s) required for the propagation of feature annotation.</text>
</comment>
<dbReference type="InterPro" id="IPR050102">
    <property type="entry name" value="tRNA_sulfurtransferase_ThiI"/>
</dbReference>
<keyword evidence="4 9" id="KW-0808">Transferase</keyword>
<proteinExistence type="inferred from homology"/>
<comment type="catalytic activity">
    <reaction evidence="9">
        <text>[ThiI sulfur-carrier protein]-S-sulfanyl-L-cysteine + a uridine in tRNA + 2 reduced [2Fe-2S]-[ferredoxin] + ATP + H(+) = [ThiI sulfur-carrier protein]-L-cysteine + a 4-thiouridine in tRNA + 2 oxidized [2Fe-2S]-[ferredoxin] + AMP + diphosphate</text>
        <dbReference type="Rhea" id="RHEA:24176"/>
        <dbReference type="Rhea" id="RHEA-COMP:10000"/>
        <dbReference type="Rhea" id="RHEA-COMP:10001"/>
        <dbReference type="Rhea" id="RHEA-COMP:13337"/>
        <dbReference type="Rhea" id="RHEA-COMP:13338"/>
        <dbReference type="Rhea" id="RHEA-COMP:13339"/>
        <dbReference type="Rhea" id="RHEA-COMP:13340"/>
        <dbReference type="ChEBI" id="CHEBI:15378"/>
        <dbReference type="ChEBI" id="CHEBI:29950"/>
        <dbReference type="ChEBI" id="CHEBI:30616"/>
        <dbReference type="ChEBI" id="CHEBI:33019"/>
        <dbReference type="ChEBI" id="CHEBI:33737"/>
        <dbReference type="ChEBI" id="CHEBI:33738"/>
        <dbReference type="ChEBI" id="CHEBI:61963"/>
        <dbReference type="ChEBI" id="CHEBI:65315"/>
        <dbReference type="ChEBI" id="CHEBI:136798"/>
        <dbReference type="ChEBI" id="CHEBI:456215"/>
        <dbReference type="EC" id="2.8.1.4"/>
    </reaction>
</comment>
<dbReference type="CDD" id="cd11716">
    <property type="entry name" value="THUMP_ThiI"/>
    <property type="match status" value="1"/>
</dbReference>
<dbReference type="NCBIfam" id="TIGR00342">
    <property type="entry name" value="tRNA uracil 4-sulfurtransferase ThiI"/>
    <property type="match status" value="1"/>
</dbReference>
<dbReference type="RefSeq" id="WP_052349413.1">
    <property type="nucleotide sequence ID" value="NZ_JFZT01000017.1"/>
</dbReference>
<comment type="similarity">
    <text evidence="9">Belongs to the ThiI family.</text>
</comment>
<dbReference type="AlphaFoldDB" id="A0A031LTG1"/>
<dbReference type="EC" id="2.8.1.4" evidence="9"/>
<keyword evidence="5 9" id="KW-0547">Nucleotide-binding</keyword>
<name>A0A031LTG1_9CREN</name>
<evidence type="ECO:0000313" key="11">
    <source>
        <dbReference type="EMBL" id="EZQ11040.1"/>
    </source>
</evidence>
<dbReference type="GO" id="GO:0140741">
    <property type="term" value="F:tRNA-uracil-4 sulfurtransferase activity"/>
    <property type="evidence" value="ECO:0007669"/>
    <property type="project" value="UniProtKB-EC"/>
</dbReference>
<evidence type="ECO:0000256" key="8">
    <source>
        <dbReference type="ARBA" id="ARBA00022977"/>
    </source>
</evidence>
<protein>
    <recommendedName>
        <fullName evidence="9">Probable tRNA sulfurtransferase</fullName>
        <ecNumber evidence="9">2.8.1.4</ecNumber>
    </recommendedName>
    <alternativeName>
        <fullName evidence="9">Sulfur carrier protein ThiS sulfurtransferase</fullName>
    </alternativeName>
    <alternativeName>
        <fullName evidence="9">Thiamine biosynthesis protein ThiI</fullName>
    </alternativeName>
    <alternativeName>
        <fullName evidence="9">tRNA 4-thiouridine synthase</fullName>
    </alternativeName>
</protein>
<dbReference type="InterPro" id="IPR049962">
    <property type="entry name" value="THUMP_ThiI"/>
</dbReference>
<dbReference type="InterPro" id="IPR003720">
    <property type="entry name" value="tRNA_STrfase"/>
</dbReference>
<feature type="domain" description="THUMP" evidence="10">
    <location>
        <begin position="58"/>
        <end position="159"/>
    </location>
</feature>
<dbReference type="Gene3D" id="3.30.2130.30">
    <property type="match status" value="1"/>
</dbReference>
<dbReference type="InterPro" id="IPR054173">
    <property type="entry name" value="ThiI_fer"/>
</dbReference>
<keyword evidence="2 9" id="KW-0963">Cytoplasm</keyword>
<dbReference type="GO" id="GO:0052837">
    <property type="term" value="P:thiazole biosynthetic process"/>
    <property type="evidence" value="ECO:0007669"/>
    <property type="project" value="TreeGrafter"/>
</dbReference>
<feature type="binding site" evidence="9">
    <location>
        <position position="289"/>
    </location>
    <ligand>
        <name>ATP</name>
        <dbReference type="ChEBI" id="CHEBI:30616"/>
    </ligand>
</feature>
<dbReference type="Proteomes" id="UP000024332">
    <property type="component" value="Unassembled WGS sequence"/>
</dbReference>
<dbReference type="GO" id="GO:0005829">
    <property type="term" value="C:cytosol"/>
    <property type="evidence" value="ECO:0007669"/>
    <property type="project" value="TreeGrafter"/>
</dbReference>
<comment type="catalytic activity">
    <reaction evidence="9">
        <text>[ThiS sulfur-carrier protein]-C-terminal Gly-Gly-AMP + S-sulfanyl-L-cysteinyl-[cysteine desulfurase] + AH2 = [ThiS sulfur-carrier protein]-C-terminal-Gly-aminoethanethioate + L-cysteinyl-[cysteine desulfurase] + A + AMP + 2 H(+)</text>
        <dbReference type="Rhea" id="RHEA:43340"/>
        <dbReference type="Rhea" id="RHEA-COMP:12157"/>
        <dbReference type="Rhea" id="RHEA-COMP:12158"/>
        <dbReference type="Rhea" id="RHEA-COMP:12910"/>
        <dbReference type="Rhea" id="RHEA-COMP:19908"/>
        <dbReference type="ChEBI" id="CHEBI:13193"/>
        <dbReference type="ChEBI" id="CHEBI:15378"/>
        <dbReference type="ChEBI" id="CHEBI:17499"/>
        <dbReference type="ChEBI" id="CHEBI:29950"/>
        <dbReference type="ChEBI" id="CHEBI:61963"/>
        <dbReference type="ChEBI" id="CHEBI:90618"/>
        <dbReference type="ChEBI" id="CHEBI:232372"/>
        <dbReference type="ChEBI" id="CHEBI:456215"/>
    </reaction>
</comment>
<dbReference type="Pfam" id="PF02568">
    <property type="entry name" value="ThiI"/>
    <property type="match status" value="1"/>
</dbReference>
<dbReference type="GO" id="GO:0005524">
    <property type="term" value="F:ATP binding"/>
    <property type="evidence" value="ECO:0007669"/>
    <property type="project" value="UniProtKB-UniRule"/>
</dbReference>
<evidence type="ECO:0000256" key="7">
    <source>
        <dbReference type="ARBA" id="ARBA00022884"/>
    </source>
</evidence>
<evidence type="ECO:0000256" key="6">
    <source>
        <dbReference type="ARBA" id="ARBA00022840"/>
    </source>
</evidence>
<evidence type="ECO:0000256" key="5">
    <source>
        <dbReference type="ARBA" id="ARBA00022741"/>
    </source>
</evidence>
<dbReference type="Pfam" id="PF22025">
    <property type="entry name" value="ThiI_fer"/>
    <property type="match status" value="1"/>
</dbReference>
<dbReference type="Pfam" id="PF02926">
    <property type="entry name" value="THUMP"/>
    <property type="match status" value="1"/>
</dbReference>
<dbReference type="InterPro" id="IPR014729">
    <property type="entry name" value="Rossmann-like_a/b/a_fold"/>
</dbReference>
<gene>
    <name evidence="9" type="primary">thiI</name>
    <name evidence="11" type="ORF">CM19_02200</name>
</gene>
<dbReference type="UniPathway" id="UPA00060"/>
<dbReference type="InterPro" id="IPR020536">
    <property type="entry name" value="ThiI_AANH"/>
</dbReference>
<keyword evidence="6 9" id="KW-0067">ATP-binding</keyword>
<keyword evidence="3 9" id="KW-0820">tRNA-binding</keyword>
<dbReference type="GO" id="GO:0009228">
    <property type="term" value="P:thiamine biosynthetic process"/>
    <property type="evidence" value="ECO:0007669"/>
    <property type="project" value="UniProtKB-KW"/>
</dbReference>
<dbReference type="PANTHER" id="PTHR43209:SF1">
    <property type="entry name" value="TRNA SULFURTRANSFERASE"/>
    <property type="match status" value="1"/>
</dbReference>
<dbReference type="PROSITE" id="PS51165">
    <property type="entry name" value="THUMP"/>
    <property type="match status" value="1"/>
</dbReference>
<dbReference type="PANTHER" id="PTHR43209">
    <property type="entry name" value="TRNA SULFURTRANSFERASE"/>
    <property type="match status" value="1"/>
</dbReference>
<dbReference type="GO" id="GO:0009229">
    <property type="term" value="P:thiamine diphosphate biosynthetic process"/>
    <property type="evidence" value="ECO:0007669"/>
    <property type="project" value="UniProtKB-UniRule"/>
</dbReference>
<sequence length="376" mass="42137">MRVLIVRYDEIAIKSNIVRTKLEKLLMQNIIVGAKKFNCNLEKIQRSQGRILLYGDIDCLKLSTSRIFGIRSISPSYEMTFSSIDDIVSEAEKMWKDKVTGRTFAVRTRRVGKHNFTSLQVSEKVGEKLANYGKVFLENPDISLHIEIRDNSAFFFDEILEGPGGLPLMAEGKALALISGGIDSPVAAWMIMKRGVAVDFMYCNITGPIGEKEVQEVVNRIGQWSIGYTSHFYSINCLKIAEVISSNISKRLQSIAFKRALYRIGQELAKKVNAGAIVTGESLAQVSSQTLSSLRSLSFGMDTLILRPLIGFDKLEIIKLAEKIGTFEASIKVPEYCSMFSHHPKTKVKLEDIKEIDKQLDDVINNVILQINSKMD</sequence>